<dbReference type="Gene3D" id="1.25.40.390">
    <property type="match status" value="1"/>
</dbReference>
<keyword evidence="5" id="KW-0998">Cell outer membrane</keyword>
<dbReference type="Pfam" id="PF14322">
    <property type="entry name" value="SusD-like_3"/>
    <property type="match status" value="1"/>
</dbReference>
<comment type="similarity">
    <text evidence="2">Belongs to the SusD family.</text>
</comment>
<dbReference type="Proteomes" id="UP000289859">
    <property type="component" value="Unassembled WGS sequence"/>
</dbReference>
<feature type="chain" id="PRO_5020885638" evidence="6">
    <location>
        <begin position="23"/>
        <end position="502"/>
    </location>
</feature>
<reference evidence="9 10" key="1">
    <citation type="submission" date="2018-07" db="EMBL/GenBank/DDBJ databases">
        <title>Leeuwenhoekiella genomics.</title>
        <authorList>
            <person name="Tahon G."/>
            <person name="Willems A."/>
        </authorList>
    </citation>
    <scope>NUCLEOTIDE SEQUENCE [LARGE SCALE GENOMIC DNA]</scope>
    <source>
        <strain evidence="9 10">LMG 29608</strain>
    </source>
</reference>
<feature type="signal peptide" evidence="6">
    <location>
        <begin position="1"/>
        <end position="22"/>
    </location>
</feature>
<evidence type="ECO:0000313" key="9">
    <source>
        <dbReference type="EMBL" id="RXG11468.1"/>
    </source>
</evidence>
<feature type="domain" description="RagB/SusD" evidence="7">
    <location>
        <begin position="363"/>
        <end position="476"/>
    </location>
</feature>
<sequence>MKIYKNKILLLASVAMLGVSCSEDFLVEEPTGDIINADQLSDAVVLNPELGEGTVTGIYATMFTTGTGGTDSQQDFGQKGYDIYGDMISGDMALSTSTYGWYRSRIAELQAMEDFTQLENYQVWRYYYRVINQANLVVESLGGNDVVPEDDQTKYTLGQALAMRAHSYFYLTQFMINDVEASWTAETLPIYIEPGFVGNPKSTTQEVYDLMENDLNKAIELLDGYSRPSKTEVDIAVAQTILGYVLSSRRDRWSDVVSVTNAALSNTSAAILEPDDTVDGILGGFNNVASKSWMWGVDLNENIGLSLVSWWGQIDLYSYSYAAVGDNKAMDAGLYESMPEDDARRAQFLDNPASTRYLQPYMKFYDSDRVVFGSSQIVKADYVYMRYEELLLLNIEALAKSGQEGQAKTKLSDFLSKRLDDASYVSSLGGQSLLDEIYKQTRLELWGEGKSYLAMKRNKAQIVRASNHLSLSGIPMSFDEERLTFEIPQQELQDNNNITSQN</sequence>
<dbReference type="PROSITE" id="PS51257">
    <property type="entry name" value="PROKAR_LIPOPROTEIN"/>
    <property type="match status" value="1"/>
</dbReference>
<evidence type="ECO:0000256" key="1">
    <source>
        <dbReference type="ARBA" id="ARBA00004442"/>
    </source>
</evidence>
<accession>A0A4Q0NNG5</accession>
<dbReference type="RefSeq" id="WP_128767256.1">
    <property type="nucleotide sequence ID" value="NZ_JBHUOO010000015.1"/>
</dbReference>
<dbReference type="InterPro" id="IPR033985">
    <property type="entry name" value="SusD-like_N"/>
</dbReference>
<keyword evidence="10" id="KW-1185">Reference proteome</keyword>
<dbReference type="InterPro" id="IPR012944">
    <property type="entry name" value="SusD_RagB_dom"/>
</dbReference>
<organism evidence="9 10">
    <name type="scientific">Leeuwenhoekiella polynyae</name>
    <dbReference type="NCBI Taxonomy" id="1550906"/>
    <lineage>
        <taxon>Bacteria</taxon>
        <taxon>Pseudomonadati</taxon>
        <taxon>Bacteroidota</taxon>
        <taxon>Flavobacteriia</taxon>
        <taxon>Flavobacteriales</taxon>
        <taxon>Flavobacteriaceae</taxon>
        <taxon>Leeuwenhoekiella</taxon>
    </lineage>
</organism>
<keyword evidence="3 6" id="KW-0732">Signal</keyword>
<dbReference type="OrthoDB" id="1100079at2"/>
<name>A0A4Q0NNG5_9FLAO</name>
<evidence type="ECO:0000313" key="10">
    <source>
        <dbReference type="Proteomes" id="UP000289859"/>
    </source>
</evidence>
<dbReference type="GO" id="GO:0009279">
    <property type="term" value="C:cell outer membrane"/>
    <property type="evidence" value="ECO:0007669"/>
    <property type="project" value="UniProtKB-SubCell"/>
</dbReference>
<dbReference type="EMBL" id="QOVK01000037">
    <property type="protein sequence ID" value="RXG11468.1"/>
    <property type="molecule type" value="Genomic_DNA"/>
</dbReference>
<evidence type="ECO:0000259" key="8">
    <source>
        <dbReference type="Pfam" id="PF14322"/>
    </source>
</evidence>
<dbReference type="SUPFAM" id="SSF48452">
    <property type="entry name" value="TPR-like"/>
    <property type="match status" value="1"/>
</dbReference>
<evidence type="ECO:0000259" key="7">
    <source>
        <dbReference type="Pfam" id="PF07980"/>
    </source>
</evidence>
<evidence type="ECO:0000256" key="3">
    <source>
        <dbReference type="ARBA" id="ARBA00022729"/>
    </source>
</evidence>
<keyword evidence="4" id="KW-0472">Membrane</keyword>
<evidence type="ECO:0000256" key="4">
    <source>
        <dbReference type="ARBA" id="ARBA00023136"/>
    </source>
</evidence>
<evidence type="ECO:0000256" key="2">
    <source>
        <dbReference type="ARBA" id="ARBA00006275"/>
    </source>
</evidence>
<feature type="domain" description="SusD-like N-terminal" evidence="8">
    <location>
        <begin position="108"/>
        <end position="223"/>
    </location>
</feature>
<evidence type="ECO:0000256" key="6">
    <source>
        <dbReference type="SAM" id="SignalP"/>
    </source>
</evidence>
<gene>
    <name evidence="9" type="ORF">DSM02_4102</name>
</gene>
<proteinExistence type="inferred from homology"/>
<dbReference type="AlphaFoldDB" id="A0A4Q0NNG5"/>
<protein>
    <submittedName>
        <fullName evidence="9">SusD-like starch-binding protein associating with outer membrane</fullName>
    </submittedName>
</protein>
<dbReference type="InterPro" id="IPR011990">
    <property type="entry name" value="TPR-like_helical_dom_sf"/>
</dbReference>
<comment type="caution">
    <text evidence="9">The sequence shown here is derived from an EMBL/GenBank/DDBJ whole genome shotgun (WGS) entry which is preliminary data.</text>
</comment>
<dbReference type="Pfam" id="PF07980">
    <property type="entry name" value="SusD_RagB"/>
    <property type="match status" value="1"/>
</dbReference>
<evidence type="ECO:0000256" key="5">
    <source>
        <dbReference type="ARBA" id="ARBA00023237"/>
    </source>
</evidence>
<comment type="subcellular location">
    <subcellularLocation>
        <location evidence="1">Cell outer membrane</location>
    </subcellularLocation>
</comment>